<feature type="compositionally biased region" description="Basic residues" evidence="1">
    <location>
        <begin position="48"/>
        <end position="59"/>
    </location>
</feature>
<name>A0A0W8F159_9ZZZZ</name>
<organism evidence="2">
    <name type="scientific">hydrocarbon metagenome</name>
    <dbReference type="NCBI Taxonomy" id="938273"/>
    <lineage>
        <taxon>unclassified sequences</taxon>
        <taxon>metagenomes</taxon>
        <taxon>ecological metagenomes</taxon>
    </lineage>
</organism>
<evidence type="ECO:0000256" key="1">
    <source>
        <dbReference type="SAM" id="MobiDB-lite"/>
    </source>
</evidence>
<comment type="caution">
    <text evidence="2">The sequence shown here is derived from an EMBL/GenBank/DDBJ whole genome shotgun (WGS) entry which is preliminary data.</text>
</comment>
<gene>
    <name evidence="2" type="ORF">ASZ90_015718</name>
</gene>
<feature type="compositionally biased region" description="Basic and acidic residues" evidence="1">
    <location>
        <begin position="66"/>
        <end position="82"/>
    </location>
</feature>
<dbReference type="EMBL" id="LNQE01001636">
    <property type="protein sequence ID" value="KUG14632.1"/>
    <property type="molecule type" value="Genomic_DNA"/>
</dbReference>
<protein>
    <submittedName>
        <fullName evidence="2">Uncharacterized protein</fullName>
    </submittedName>
</protein>
<sequence>MRHSSGKRPGKGCLETIRRILSQGSREVTREADLFSEGSVCRGHLLKRKHLPQTAKRRFQNQPPRFLEEEKRYRDKPPEKQKPPGYPGPPEKYP</sequence>
<feature type="compositionally biased region" description="Pro residues" evidence="1">
    <location>
        <begin position="84"/>
        <end position="94"/>
    </location>
</feature>
<proteinExistence type="predicted"/>
<accession>A0A0W8F159</accession>
<reference evidence="2" key="1">
    <citation type="journal article" date="2015" name="Proc. Natl. Acad. Sci. U.S.A.">
        <title>Networks of energetic and metabolic interactions define dynamics in microbial communities.</title>
        <authorList>
            <person name="Embree M."/>
            <person name="Liu J.K."/>
            <person name="Al-Bassam M.M."/>
            <person name="Zengler K."/>
        </authorList>
    </citation>
    <scope>NUCLEOTIDE SEQUENCE</scope>
</reference>
<feature type="region of interest" description="Disordered" evidence="1">
    <location>
        <begin position="48"/>
        <end position="94"/>
    </location>
</feature>
<evidence type="ECO:0000313" key="2">
    <source>
        <dbReference type="EMBL" id="KUG14632.1"/>
    </source>
</evidence>
<dbReference type="AlphaFoldDB" id="A0A0W8F159"/>